<dbReference type="SMR" id="A0A482XN73"/>
<comment type="catalytic activity">
    <reaction evidence="13">
        <text>octanoyl-CoA + H2O = octanoate + CoA + H(+)</text>
        <dbReference type="Rhea" id="RHEA:30143"/>
        <dbReference type="ChEBI" id="CHEBI:15377"/>
        <dbReference type="ChEBI" id="CHEBI:15378"/>
        <dbReference type="ChEBI" id="CHEBI:25646"/>
        <dbReference type="ChEBI" id="CHEBI:57287"/>
        <dbReference type="ChEBI" id="CHEBI:57386"/>
    </reaction>
    <physiologicalReaction direction="left-to-right" evidence="13">
        <dbReference type="Rhea" id="RHEA:30144"/>
    </physiologicalReaction>
</comment>
<dbReference type="EMBL" id="QKKF02005673">
    <property type="protein sequence ID" value="RZF46798.1"/>
    <property type="molecule type" value="Genomic_DNA"/>
</dbReference>
<evidence type="ECO:0000256" key="13">
    <source>
        <dbReference type="ARBA" id="ARBA00047588"/>
    </source>
</evidence>
<keyword evidence="12" id="KW-0539">Nucleus</keyword>
<keyword evidence="7" id="KW-0378">Hydrolase</keyword>
<evidence type="ECO:0000256" key="23">
    <source>
        <dbReference type="ARBA" id="ARBA00083956"/>
    </source>
</evidence>
<dbReference type="NCBIfam" id="TIGR00369">
    <property type="entry name" value="unchar_dom_1"/>
    <property type="match status" value="1"/>
</dbReference>
<dbReference type="Proteomes" id="UP000291343">
    <property type="component" value="Unassembled WGS sequence"/>
</dbReference>
<evidence type="ECO:0000256" key="12">
    <source>
        <dbReference type="ARBA" id="ARBA00023242"/>
    </source>
</evidence>
<organism evidence="25 26">
    <name type="scientific">Laodelphax striatellus</name>
    <name type="common">Small brown planthopper</name>
    <name type="synonym">Delphax striatella</name>
    <dbReference type="NCBI Taxonomy" id="195883"/>
    <lineage>
        <taxon>Eukaryota</taxon>
        <taxon>Metazoa</taxon>
        <taxon>Ecdysozoa</taxon>
        <taxon>Arthropoda</taxon>
        <taxon>Hexapoda</taxon>
        <taxon>Insecta</taxon>
        <taxon>Pterygota</taxon>
        <taxon>Neoptera</taxon>
        <taxon>Paraneoptera</taxon>
        <taxon>Hemiptera</taxon>
        <taxon>Auchenorrhyncha</taxon>
        <taxon>Fulgoroidea</taxon>
        <taxon>Delphacidae</taxon>
        <taxon>Criomorphinae</taxon>
        <taxon>Laodelphax</taxon>
    </lineage>
</organism>
<sequence length="138" mass="14607">MSALQTVRSYWKYLIEGKGFEAILNTTQIVSAGEGKCTAEMVVGEQHLNALGTLHGGCTATLVDMISSMALITTKKGNAGVSVDMSISYLRAAPLGEKIIIEAKTNKSGKTLAFLDVAIKKTNGDLIATGTHTKFVQT</sequence>
<evidence type="ECO:0000259" key="24">
    <source>
        <dbReference type="Pfam" id="PF03061"/>
    </source>
</evidence>
<dbReference type="PANTHER" id="PTHR21660:SF1">
    <property type="entry name" value="ACYL-COENZYME A THIOESTERASE 13"/>
    <property type="match status" value="1"/>
</dbReference>
<evidence type="ECO:0000256" key="14">
    <source>
        <dbReference type="ARBA" id="ARBA00047969"/>
    </source>
</evidence>
<dbReference type="InParanoid" id="A0A482XN73"/>
<dbReference type="GO" id="GO:0005819">
    <property type="term" value="C:spindle"/>
    <property type="evidence" value="ECO:0007669"/>
    <property type="project" value="UniProtKB-SubCell"/>
</dbReference>
<dbReference type="InterPro" id="IPR006683">
    <property type="entry name" value="Thioestr_dom"/>
</dbReference>
<keyword evidence="11" id="KW-0206">Cytoskeleton</keyword>
<evidence type="ECO:0000256" key="21">
    <source>
        <dbReference type="ARBA" id="ARBA00075657"/>
    </source>
</evidence>
<dbReference type="AlphaFoldDB" id="A0A482XN73"/>
<dbReference type="GO" id="GO:0006629">
    <property type="term" value="P:lipid metabolic process"/>
    <property type="evidence" value="ECO:0007669"/>
    <property type="project" value="UniProtKB-KW"/>
</dbReference>
<protein>
    <recommendedName>
        <fullName evidence="20">Acyl-coenzyme A thioesterase 13</fullName>
    </recommendedName>
    <alternativeName>
        <fullName evidence="22">Hotdog-fold thioesterase superfamily member 2</fullName>
    </alternativeName>
    <alternativeName>
        <fullName evidence="21">Palmitoyl-CoA hydrolase</fullName>
    </alternativeName>
    <alternativeName>
        <fullName evidence="23">Thioesterase superfamily member 2</fullName>
    </alternativeName>
</protein>
<evidence type="ECO:0000256" key="11">
    <source>
        <dbReference type="ARBA" id="ARBA00023212"/>
    </source>
</evidence>
<evidence type="ECO:0000313" key="26">
    <source>
        <dbReference type="Proteomes" id="UP000291343"/>
    </source>
</evidence>
<comment type="catalytic activity">
    <reaction evidence="17">
        <text>a fatty acyl-CoA + H2O = a fatty acid + CoA + H(+)</text>
        <dbReference type="Rhea" id="RHEA:16781"/>
        <dbReference type="ChEBI" id="CHEBI:15377"/>
        <dbReference type="ChEBI" id="CHEBI:15378"/>
        <dbReference type="ChEBI" id="CHEBI:28868"/>
        <dbReference type="ChEBI" id="CHEBI:57287"/>
        <dbReference type="ChEBI" id="CHEBI:77636"/>
    </reaction>
    <physiologicalReaction direction="left-to-right" evidence="17">
        <dbReference type="Rhea" id="RHEA:16782"/>
    </physiologicalReaction>
</comment>
<dbReference type="FunFam" id="3.10.129.10:FF:000021">
    <property type="entry name" value="Acyl-coenzyme A thioesterase 13"/>
    <property type="match status" value="1"/>
</dbReference>
<comment type="similarity">
    <text evidence="5">Belongs to the thioesterase PaaI family.</text>
</comment>
<evidence type="ECO:0000256" key="1">
    <source>
        <dbReference type="ARBA" id="ARBA00004123"/>
    </source>
</evidence>
<dbReference type="Pfam" id="PF03061">
    <property type="entry name" value="4HBT"/>
    <property type="match status" value="1"/>
</dbReference>
<evidence type="ECO:0000256" key="18">
    <source>
        <dbReference type="ARBA" id="ARBA00058205"/>
    </source>
</evidence>
<evidence type="ECO:0000256" key="22">
    <source>
        <dbReference type="ARBA" id="ARBA00081533"/>
    </source>
</evidence>
<evidence type="ECO:0000256" key="20">
    <source>
        <dbReference type="ARBA" id="ARBA00067273"/>
    </source>
</evidence>
<dbReference type="PANTHER" id="PTHR21660">
    <property type="entry name" value="THIOESTERASE SUPERFAMILY MEMBER-RELATED"/>
    <property type="match status" value="1"/>
</dbReference>
<keyword evidence="6" id="KW-0963">Cytoplasm</keyword>
<comment type="caution">
    <text evidence="25">The sequence shown here is derived from an EMBL/GenBank/DDBJ whole genome shotgun (WGS) entry which is preliminary data.</text>
</comment>
<gene>
    <name evidence="25" type="ORF">LSTR_LSTR012021</name>
</gene>
<accession>A0A482XN73</accession>
<evidence type="ECO:0000256" key="5">
    <source>
        <dbReference type="ARBA" id="ARBA00008324"/>
    </source>
</evidence>
<reference evidence="25 26" key="1">
    <citation type="journal article" date="2017" name="Gigascience">
        <title>Genome sequence of the small brown planthopper, Laodelphax striatellus.</title>
        <authorList>
            <person name="Zhu J."/>
            <person name="Jiang F."/>
            <person name="Wang X."/>
            <person name="Yang P."/>
            <person name="Bao Y."/>
            <person name="Zhao W."/>
            <person name="Wang W."/>
            <person name="Lu H."/>
            <person name="Wang Q."/>
            <person name="Cui N."/>
            <person name="Li J."/>
            <person name="Chen X."/>
            <person name="Luo L."/>
            <person name="Yu J."/>
            <person name="Kang L."/>
            <person name="Cui F."/>
        </authorList>
    </citation>
    <scope>NUCLEOTIDE SEQUENCE [LARGE SCALE GENOMIC DNA]</scope>
    <source>
        <strain evidence="25">Lst14</strain>
    </source>
</reference>
<dbReference type="GO" id="GO:0005634">
    <property type="term" value="C:nucleus"/>
    <property type="evidence" value="ECO:0007669"/>
    <property type="project" value="UniProtKB-SubCell"/>
</dbReference>
<proteinExistence type="inferred from homology"/>
<dbReference type="GO" id="GO:0047617">
    <property type="term" value="F:fatty acyl-CoA hydrolase activity"/>
    <property type="evidence" value="ECO:0007669"/>
    <property type="project" value="InterPro"/>
</dbReference>
<dbReference type="SUPFAM" id="SSF54637">
    <property type="entry name" value="Thioesterase/thiol ester dehydrase-isomerase"/>
    <property type="match status" value="1"/>
</dbReference>
<evidence type="ECO:0000256" key="19">
    <source>
        <dbReference type="ARBA" id="ARBA00064709"/>
    </source>
</evidence>
<evidence type="ECO:0000256" key="3">
    <source>
        <dbReference type="ARBA" id="ARBA00004186"/>
    </source>
</evidence>
<evidence type="ECO:0000256" key="4">
    <source>
        <dbReference type="ARBA" id="ARBA00004514"/>
    </source>
</evidence>
<evidence type="ECO:0000256" key="15">
    <source>
        <dbReference type="ARBA" id="ARBA00048074"/>
    </source>
</evidence>
<evidence type="ECO:0000256" key="6">
    <source>
        <dbReference type="ARBA" id="ARBA00022490"/>
    </source>
</evidence>
<dbReference type="Gene3D" id="3.10.129.10">
    <property type="entry name" value="Hotdog Thioesterase"/>
    <property type="match status" value="1"/>
</dbReference>
<keyword evidence="26" id="KW-1185">Reference proteome</keyword>
<evidence type="ECO:0000256" key="17">
    <source>
        <dbReference type="ARBA" id="ARBA00052976"/>
    </source>
</evidence>
<feature type="domain" description="Thioesterase" evidence="24">
    <location>
        <begin position="52"/>
        <end position="127"/>
    </location>
</feature>
<dbReference type="FunCoup" id="A0A482XN73">
    <property type="interactions" value="929"/>
</dbReference>
<comment type="function">
    <text evidence="18">Catalyzes the hydrolysis of acyl-CoAs into free fatty acids and coenzyme A (CoASH), regulating their respective intracellular levels. Has acyl-CoA thioesterase activity towards medium (C12) and long-chain (C18) fatty acyl-CoA substrates. Can also hydrolyze 3-hydroxyphenylacetyl-CoA and 3,4-dihydroxyphenylacetyl-CoA (in vitro). May play a role in controlling adaptive thermogenesis.</text>
</comment>
<comment type="catalytic activity">
    <reaction evidence="15">
        <text>dodecanoyl-CoA + H2O = dodecanoate + CoA + H(+)</text>
        <dbReference type="Rhea" id="RHEA:30135"/>
        <dbReference type="ChEBI" id="CHEBI:15377"/>
        <dbReference type="ChEBI" id="CHEBI:15378"/>
        <dbReference type="ChEBI" id="CHEBI:18262"/>
        <dbReference type="ChEBI" id="CHEBI:57287"/>
        <dbReference type="ChEBI" id="CHEBI:57375"/>
    </reaction>
    <physiologicalReaction direction="left-to-right" evidence="15">
        <dbReference type="Rhea" id="RHEA:30136"/>
    </physiologicalReaction>
</comment>
<evidence type="ECO:0000256" key="16">
    <source>
        <dbReference type="ARBA" id="ARBA00050199"/>
    </source>
</evidence>
<keyword evidence="8" id="KW-0007">Acetylation</keyword>
<comment type="catalytic activity">
    <reaction evidence="14">
        <text>decanoyl-CoA + H2O = decanoate + CoA + H(+)</text>
        <dbReference type="Rhea" id="RHEA:40059"/>
        <dbReference type="ChEBI" id="CHEBI:15377"/>
        <dbReference type="ChEBI" id="CHEBI:15378"/>
        <dbReference type="ChEBI" id="CHEBI:27689"/>
        <dbReference type="ChEBI" id="CHEBI:57287"/>
        <dbReference type="ChEBI" id="CHEBI:61430"/>
    </reaction>
    <physiologicalReaction direction="left-to-right" evidence="14">
        <dbReference type="Rhea" id="RHEA:40060"/>
    </physiologicalReaction>
</comment>
<dbReference type="STRING" id="195883.A0A482XN73"/>
<evidence type="ECO:0000256" key="2">
    <source>
        <dbReference type="ARBA" id="ARBA00004173"/>
    </source>
</evidence>
<evidence type="ECO:0000256" key="8">
    <source>
        <dbReference type="ARBA" id="ARBA00022990"/>
    </source>
</evidence>
<comment type="subunit">
    <text evidence="19">Homotetramer. Interacts with PCTP.</text>
</comment>
<keyword evidence="9" id="KW-0443">Lipid metabolism</keyword>
<dbReference type="InterPro" id="IPR029069">
    <property type="entry name" value="HotDog_dom_sf"/>
</dbReference>
<dbReference type="InterPro" id="IPR039298">
    <property type="entry name" value="ACOT13"/>
</dbReference>
<evidence type="ECO:0000313" key="25">
    <source>
        <dbReference type="EMBL" id="RZF46798.1"/>
    </source>
</evidence>
<keyword evidence="10" id="KW-0496">Mitochondrion</keyword>
<name>A0A482XN73_LAOST</name>
<comment type="catalytic activity">
    <reaction evidence="16">
        <text>hexanoyl-CoA + H2O = hexanoate + CoA + H(+)</text>
        <dbReference type="Rhea" id="RHEA:40115"/>
        <dbReference type="ChEBI" id="CHEBI:15377"/>
        <dbReference type="ChEBI" id="CHEBI:15378"/>
        <dbReference type="ChEBI" id="CHEBI:17120"/>
        <dbReference type="ChEBI" id="CHEBI:57287"/>
        <dbReference type="ChEBI" id="CHEBI:62620"/>
    </reaction>
    <physiologicalReaction direction="left-to-right" evidence="16">
        <dbReference type="Rhea" id="RHEA:40116"/>
    </physiologicalReaction>
</comment>
<dbReference type="GO" id="GO:0005829">
    <property type="term" value="C:cytosol"/>
    <property type="evidence" value="ECO:0007669"/>
    <property type="project" value="UniProtKB-SubCell"/>
</dbReference>
<dbReference type="InterPro" id="IPR003736">
    <property type="entry name" value="PAAI_dom"/>
</dbReference>
<dbReference type="OrthoDB" id="46529at2759"/>
<dbReference type="CDD" id="cd03443">
    <property type="entry name" value="PaaI_thioesterase"/>
    <property type="match status" value="1"/>
</dbReference>
<dbReference type="GO" id="GO:0005739">
    <property type="term" value="C:mitochondrion"/>
    <property type="evidence" value="ECO:0007669"/>
    <property type="project" value="UniProtKB-SubCell"/>
</dbReference>
<evidence type="ECO:0000256" key="10">
    <source>
        <dbReference type="ARBA" id="ARBA00023128"/>
    </source>
</evidence>
<evidence type="ECO:0000256" key="9">
    <source>
        <dbReference type="ARBA" id="ARBA00023098"/>
    </source>
</evidence>
<evidence type="ECO:0000256" key="7">
    <source>
        <dbReference type="ARBA" id="ARBA00022801"/>
    </source>
</evidence>
<comment type="subcellular location">
    <subcellularLocation>
        <location evidence="3">Cytoplasm</location>
        <location evidence="3">Cytoskeleton</location>
        <location evidence="3">Spindle</location>
    </subcellularLocation>
    <subcellularLocation>
        <location evidence="4">Cytoplasm</location>
        <location evidence="4">Cytosol</location>
    </subcellularLocation>
    <subcellularLocation>
        <location evidence="2">Mitochondrion</location>
    </subcellularLocation>
    <subcellularLocation>
        <location evidence="1">Nucleus</location>
    </subcellularLocation>
</comment>